<sequence>MNAILSLCHFCELHGPKIIFTTQSFRDPPSISSIFISDELSPNKKNEEYAWKYGRIDKEEPLKSQPSSLTDTCSACRSFPHNKAAIITNDDENHVSFVSSQFPLQDEVFTSLRQAGIRSLSCEVYSEREGPIYFGDHLRGHVISYTFFLKDTQARGFLRRYSFLVMMTDKMFLLNSWAFFIKHIENIIKNVQECASKVYSLEEKQNSVQKGLKPPVASENSKRHRAAGNPRPLTDLVGDPNIWTVFHKKFTWILRVGSLRLQEKLVEGPPLYIPETEAGTFDLHYLLLVMTSANFEIMIHHLFIGNKILFESSDVKLLTDISSALKAIVPLYFYRPQKLTSSDEEINEISNIITTSNSVNVTSLNSIFIVKIFPLEKAEEKENGKRVFHEVQASISSSFSLSIFNISTSIYSSIIDPFKLKSRPPQMVNKIFSLIERKRLSNSVLNLYFATLIDEWTNKVSIWCFINSKRQQQEQMESVSSANKSSTSVNETNALEGKPKFDLPRSSSQLSNFPFLLGCNLNTLLTVVGALECDIPMLNAFSAAYERHNKNENSAQCTSAEKTLLEHLKKGWSNGIAESKESDYFGGDKLQF</sequence>
<keyword evidence="12" id="KW-0206">Cytoskeleton</keyword>
<name>A0A5N5SHR2_9CRUS</name>
<comment type="subcellular location">
    <subcellularLocation>
        <location evidence="2">Cell projection</location>
        <location evidence="2">Cilium</location>
    </subcellularLocation>
    <subcellularLocation>
        <location evidence="4">Cytoplasm</location>
        <location evidence="4">Cytoskeleton</location>
        <location evidence="4">Microtubule organizing center</location>
        <location evidence="4">Centrosome</location>
    </subcellularLocation>
    <subcellularLocation>
        <location evidence="3">Cytoplasm</location>
        <location evidence="3">Cytoskeleton</location>
        <location evidence="3">Spindle</location>
    </subcellularLocation>
    <subcellularLocation>
        <location evidence="5">Cytoplasm</location>
        <location evidence="5">Cytosol</location>
    </subcellularLocation>
    <subcellularLocation>
        <location evidence="6">Lysosome membrane</location>
    </subcellularLocation>
    <subcellularLocation>
        <location evidence="1">Nucleus</location>
    </subcellularLocation>
</comment>
<evidence type="ECO:0000259" key="17">
    <source>
        <dbReference type="PROSITE" id="PS51834"/>
    </source>
</evidence>
<keyword evidence="11" id="KW-0472">Membrane</keyword>
<feature type="region of interest" description="Disordered" evidence="16">
    <location>
        <begin position="209"/>
        <end position="232"/>
    </location>
</feature>
<evidence type="ECO:0000256" key="14">
    <source>
        <dbReference type="ARBA" id="ARBA00023242"/>
    </source>
</evidence>
<evidence type="ECO:0000256" key="3">
    <source>
        <dbReference type="ARBA" id="ARBA00004186"/>
    </source>
</evidence>
<evidence type="ECO:0000256" key="15">
    <source>
        <dbReference type="ARBA" id="ARBA00023273"/>
    </source>
</evidence>
<evidence type="ECO:0000256" key="12">
    <source>
        <dbReference type="ARBA" id="ARBA00023212"/>
    </source>
</evidence>
<keyword evidence="14" id="KW-0539">Nucleus</keyword>
<accession>A0A5N5SHR2</accession>
<evidence type="ECO:0000256" key="11">
    <source>
        <dbReference type="ARBA" id="ARBA00023136"/>
    </source>
</evidence>
<evidence type="ECO:0000256" key="8">
    <source>
        <dbReference type="ARBA" id="ARBA00021824"/>
    </source>
</evidence>
<feature type="compositionally biased region" description="Low complexity" evidence="16">
    <location>
        <begin position="478"/>
        <end position="490"/>
    </location>
</feature>
<organism evidence="18 19">
    <name type="scientific">Armadillidium nasatum</name>
    <dbReference type="NCBI Taxonomy" id="96803"/>
    <lineage>
        <taxon>Eukaryota</taxon>
        <taxon>Metazoa</taxon>
        <taxon>Ecdysozoa</taxon>
        <taxon>Arthropoda</taxon>
        <taxon>Crustacea</taxon>
        <taxon>Multicrustacea</taxon>
        <taxon>Malacostraca</taxon>
        <taxon>Eumalacostraca</taxon>
        <taxon>Peracarida</taxon>
        <taxon>Isopoda</taxon>
        <taxon>Oniscidea</taxon>
        <taxon>Crinocheta</taxon>
        <taxon>Armadillidiidae</taxon>
        <taxon>Armadillidium</taxon>
    </lineage>
</organism>
<dbReference type="InterPro" id="IPR021713">
    <property type="entry name" value="Folliculin"/>
</dbReference>
<reference evidence="18 19" key="1">
    <citation type="journal article" date="2019" name="PLoS Biol.">
        <title>Sex chromosomes control vertical transmission of feminizing Wolbachia symbionts in an isopod.</title>
        <authorList>
            <person name="Becking T."/>
            <person name="Chebbi M.A."/>
            <person name="Giraud I."/>
            <person name="Moumen B."/>
            <person name="Laverre T."/>
            <person name="Caubet Y."/>
            <person name="Peccoud J."/>
            <person name="Gilbert C."/>
            <person name="Cordaux R."/>
        </authorList>
    </citation>
    <scope>NUCLEOTIDE SEQUENCE [LARGE SCALE GENOMIC DNA]</scope>
    <source>
        <strain evidence="18">ANa2</strain>
        <tissue evidence="18">Whole body excluding digestive tract and cuticle</tissue>
    </source>
</reference>
<protein>
    <recommendedName>
        <fullName evidence="8">Folliculin</fullName>
    </recommendedName>
</protein>
<dbReference type="GO" id="GO:0005634">
    <property type="term" value="C:nucleus"/>
    <property type="evidence" value="ECO:0007669"/>
    <property type="project" value="UniProtKB-SubCell"/>
</dbReference>
<dbReference type="Pfam" id="PF11704">
    <property type="entry name" value="Folliculin"/>
    <property type="match status" value="1"/>
</dbReference>
<evidence type="ECO:0000256" key="10">
    <source>
        <dbReference type="ARBA" id="ARBA00022490"/>
    </source>
</evidence>
<dbReference type="Proteomes" id="UP000326759">
    <property type="component" value="Unassembled WGS sequence"/>
</dbReference>
<dbReference type="AlphaFoldDB" id="A0A5N5SHR2"/>
<evidence type="ECO:0000256" key="7">
    <source>
        <dbReference type="ARBA" id="ARBA00009987"/>
    </source>
</evidence>
<dbReference type="PANTHER" id="PTHR31441">
    <property type="entry name" value="FOLLICULIN FAMILY MEMBER"/>
    <property type="match status" value="1"/>
</dbReference>
<dbReference type="Gene3D" id="3.40.50.12430">
    <property type="match status" value="1"/>
</dbReference>
<keyword evidence="9" id="KW-0343">GTPase activation</keyword>
<evidence type="ECO:0000256" key="6">
    <source>
        <dbReference type="ARBA" id="ARBA00004656"/>
    </source>
</evidence>
<evidence type="ECO:0000256" key="9">
    <source>
        <dbReference type="ARBA" id="ARBA00022468"/>
    </source>
</evidence>
<dbReference type="GO" id="GO:0005829">
    <property type="term" value="C:cytosol"/>
    <property type="evidence" value="ECO:0007669"/>
    <property type="project" value="UniProtKB-SubCell"/>
</dbReference>
<keyword evidence="15" id="KW-0966">Cell projection</keyword>
<proteinExistence type="inferred from homology"/>
<evidence type="ECO:0000256" key="2">
    <source>
        <dbReference type="ARBA" id="ARBA00004138"/>
    </source>
</evidence>
<evidence type="ECO:0000313" key="18">
    <source>
        <dbReference type="EMBL" id="KAB7493765.1"/>
    </source>
</evidence>
<comment type="caution">
    <text evidence="18">The sequence shown here is derived from an EMBL/GenBank/DDBJ whole genome shotgun (WGS) entry which is preliminary data.</text>
</comment>
<dbReference type="GO" id="GO:0005813">
    <property type="term" value="C:centrosome"/>
    <property type="evidence" value="ECO:0007669"/>
    <property type="project" value="UniProtKB-SubCell"/>
</dbReference>
<keyword evidence="19" id="KW-1185">Reference proteome</keyword>
<dbReference type="InterPro" id="IPR032035">
    <property type="entry name" value="Folliculin_DENN"/>
</dbReference>
<dbReference type="PANTHER" id="PTHR31441:SF2">
    <property type="entry name" value="FOLLICULIN"/>
    <property type="match status" value="1"/>
</dbReference>
<dbReference type="GO" id="GO:0005819">
    <property type="term" value="C:spindle"/>
    <property type="evidence" value="ECO:0007669"/>
    <property type="project" value="UniProtKB-SubCell"/>
</dbReference>
<evidence type="ECO:0000256" key="13">
    <source>
        <dbReference type="ARBA" id="ARBA00023228"/>
    </source>
</evidence>
<dbReference type="GO" id="GO:0005929">
    <property type="term" value="C:cilium"/>
    <property type="evidence" value="ECO:0007669"/>
    <property type="project" value="UniProtKB-SubCell"/>
</dbReference>
<keyword evidence="10" id="KW-0963">Cytoplasm</keyword>
<evidence type="ECO:0000313" key="19">
    <source>
        <dbReference type="Proteomes" id="UP000326759"/>
    </source>
</evidence>
<dbReference type="OrthoDB" id="5599713at2759"/>
<dbReference type="InterPro" id="IPR037521">
    <property type="entry name" value="FLCN/SMCR8_DENN"/>
</dbReference>
<dbReference type="GO" id="GO:1904263">
    <property type="term" value="P:positive regulation of TORC1 signaling"/>
    <property type="evidence" value="ECO:0007669"/>
    <property type="project" value="TreeGrafter"/>
</dbReference>
<dbReference type="GO" id="GO:0005765">
    <property type="term" value="C:lysosomal membrane"/>
    <property type="evidence" value="ECO:0007669"/>
    <property type="project" value="UniProtKB-SubCell"/>
</dbReference>
<evidence type="ECO:0000256" key="5">
    <source>
        <dbReference type="ARBA" id="ARBA00004514"/>
    </source>
</evidence>
<keyword evidence="13" id="KW-0458">Lysosome</keyword>
<evidence type="ECO:0000256" key="4">
    <source>
        <dbReference type="ARBA" id="ARBA00004300"/>
    </source>
</evidence>
<evidence type="ECO:0000256" key="1">
    <source>
        <dbReference type="ARBA" id="ARBA00004123"/>
    </source>
</evidence>
<dbReference type="GO" id="GO:0005096">
    <property type="term" value="F:GTPase activator activity"/>
    <property type="evidence" value="ECO:0007669"/>
    <property type="project" value="UniProtKB-KW"/>
</dbReference>
<dbReference type="EMBL" id="SEYY01024936">
    <property type="protein sequence ID" value="KAB7493765.1"/>
    <property type="molecule type" value="Genomic_DNA"/>
</dbReference>
<dbReference type="GO" id="GO:0000122">
    <property type="term" value="P:negative regulation of transcription by RNA polymerase II"/>
    <property type="evidence" value="ECO:0007669"/>
    <property type="project" value="TreeGrafter"/>
</dbReference>
<dbReference type="PROSITE" id="PS51834">
    <property type="entry name" value="DENN_FLCN_SMCR8"/>
    <property type="match status" value="1"/>
</dbReference>
<dbReference type="Gene3D" id="1.10.10.1730">
    <property type="entry name" value="Folliculin"/>
    <property type="match status" value="1"/>
</dbReference>
<comment type="similarity">
    <text evidence="7">Belongs to the folliculin family.</text>
</comment>
<dbReference type="InterPro" id="IPR044886">
    <property type="entry name" value="FLCN_DENN_C_sf"/>
</dbReference>
<feature type="domain" description="UDENN FLCN/SMCR8-type" evidence="17">
    <location>
        <begin position="77"/>
        <end position="592"/>
    </location>
</feature>
<feature type="region of interest" description="Disordered" evidence="16">
    <location>
        <begin position="476"/>
        <end position="498"/>
    </location>
</feature>
<dbReference type="Pfam" id="PF16692">
    <property type="entry name" value="Folliculin_C"/>
    <property type="match status" value="1"/>
</dbReference>
<gene>
    <name evidence="18" type="primary">flcn</name>
    <name evidence="18" type="ORF">Anas_04588</name>
</gene>
<evidence type="ECO:0000256" key="16">
    <source>
        <dbReference type="SAM" id="MobiDB-lite"/>
    </source>
</evidence>
<dbReference type="InterPro" id="IPR037520">
    <property type="entry name" value="Folliculin/SMCR8_longin"/>
</dbReference>